<evidence type="ECO:0000313" key="3">
    <source>
        <dbReference type="Proteomes" id="UP000298213"/>
    </source>
</evidence>
<reference evidence="2 3" key="1">
    <citation type="submission" date="2019-03" db="EMBL/GenBank/DDBJ databases">
        <title>Genome sequence of Sphingomonas sp. 17J27-24.</title>
        <authorList>
            <person name="Kim M."/>
            <person name="Maeng S."/>
            <person name="Sathiyaraj S."/>
        </authorList>
    </citation>
    <scope>NUCLEOTIDE SEQUENCE [LARGE SCALE GENOMIC DNA]</scope>
    <source>
        <strain evidence="2 3">17J27-24</strain>
    </source>
</reference>
<dbReference type="GO" id="GO:0005886">
    <property type="term" value="C:plasma membrane"/>
    <property type="evidence" value="ECO:0007669"/>
    <property type="project" value="TreeGrafter"/>
</dbReference>
<dbReference type="PANTHER" id="PTHR34989">
    <property type="entry name" value="PROTEIN HDED"/>
    <property type="match status" value="1"/>
</dbReference>
<keyword evidence="1" id="KW-1133">Transmembrane helix</keyword>
<gene>
    <name evidence="2" type="ORF">E2493_14300</name>
</gene>
<dbReference type="Proteomes" id="UP000298213">
    <property type="component" value="Unassembled WGS sequence"/>
</dbReference>
<accession>A0A4Y8ZNE9</accession>
<proteinExistence type="predicted"/>
<dbReference type="AlphaFoldDB" id="A0A4Y8ZNE9"/>
<dbReference type="EMBL" id="SPDV01000029">
    <property type="protein sequence ID" value="TFI57540.1"/>
    <property type="molecule type" value="Genomic_DNA"/>
</dbReference>
<feature type="transmembrane region" description="Helical" evidence="1">
    <location>
        <begin position="172"/>
        <end position="197"/>
    </location>
</feature>
<feature type="transmembrane region" description="Helical" evidence="1">
    <location>
        <begin position="111"/>
        <end position="133"/>
    </location>
</feature>
<name>A0A4Y8ZNE9_9SPHN</name>
<protein>
    <submittedName>
        <fullName evidence="2">HdeD family acid-resistance protein</fullName>
    </submittedName>
</protein>
<evidence type="ECO:0000256" key="1">
    <source>
        <dbReference type="SAM" id="Phobius"/>
    </source>
</evidence>
<feature type="transmembrane region" description="Helical" evidence="1">
    <location>
        <begin position="52"/>
        <end position="72"/>
    </location>
</feature>
<keyword evidence="1" id="KW-0472">Membrane</keyword>
<organism evidence="2 3">
    <name type="scientific">Sphingomonas parva</name>
    <dbReference type="NCBI Taxonomy" id="2555898"/>
    <lineage>
        <taxon>Bacteria</taxon>
        <taxon>Pseudomonadati</taxon>
        <taxon>Pseudomonadota</taxon>
        <taxon>Alphaproteobacteria</taxon>
        <taxon>Sphingomonadales</taxon>
        <taxon>Sphingomonadaceae</taxon>
        <taxon>Sphingomonas</taxon>
    </lineage>
</organism>
<dbReference type="InterPro" id="IPR005325">
    <property type="entry name" value="DUF308_memb"/>
</dbReference>
<feature type="transmembrane region" description="Helical" evidence="1">
    <location>
        <begin position="84"/>
        <end position="105"/>
    </location>
</feature>
<dbReference type="OrthoDB" id="193343at2"/>
<dbReference type="Pfam" id="PF03729">
    <property type="entry name" value="DUF308"/>
    <property type="match status" value="1"/>
</dbReference>
<feature type="transmembrane region" description="Helical" evidence="1">
    <location>
        <begin position="29"/>
        <end position="46"/>
    </location>
</feature>
<feature type="transmembrane region" description="Helical" evidence="1">
    <location>
        <begin position="145"/>
        <end position="166"/>
    </location>
</feature>
<dbReference type="InterPro" id="IPR052712">
    <property type="entry name" value="Acid_resist_chaperone_HdeD"/>
</dbReference>
<comment type="caution">
    <text evidence="2">The sequence shown here is derived from an EMBL/GenBank/DDBJ whole genome shotgun (WGS) entry which is preliminary data.</text>
</comment>
<keyword evidence="1" id="KW-0812">Transmembrane</keyword>
<keyword evidence="3" id="KW-1185">Reference proteome</keyword>
<sequence>MTGRASLGEQHTVGNEFGSWTAPHEPSWFMIRGIVAVLIGLLAVAFPFRAWFGMTIIIAVYALSDGMMALFAAGRSHRSRRVALIFRGVAGVLVGAAFLAAPFLAMVSVGVLGAVLIAIWCAATGGVEILSAVRHRKETRGELLLILYGALSICAALAVLVLLAVAPEWTMLSLAAIVGVIAVIGGIMLLAQGIGYWRLTWRMPRESAE</sequence>
<dbReference type="PANTHER" id="PTHR34989:SF1">
    <property type="entry name" value="PROTEIN HDED"/>
    <property type="match status" value="1"/>
</dbReference>
<evidence type="ECO:0000313" key="2">
    <source>
        <dbReference type="EMBL" id="TFI57540.1"/>
    </source>
</evidence>